<gene>
    <name evidence="1" type="ORF">DB313_06080</name>
</gene>
<evidence type="ECO:0000313" key="2">
    <source>
        <dbReference type="Proteomes" id="UP000275571"/>
    </source>
</evidence>
<reference evidence="1 2" key="1">
    <citation type="journal article" date="2018" name="Infect. Genet. Evol.">
        <title>Genome-wide analysis of Borrelia turcica and 'Candidatus Borrelia tachyglossi' shows relapsing fever-like genomes with unique genomic links to Lyme disease Borrelia.</title>
        <authorList>
            <person name="Gofton A.W."/>
            <person name="Margos G."/>
            <person name="Fingerle V."/>
            <person name="Hepner S."/>
            <person name="Loh S.M."/>
            <person name="Ryan U."/>
            <person name="Irwin P."/>
            <person name="Oskam C.L."/>
        </authorList>
    </citation>
    <scope>NUCLEOTIDE SEQUENCE [LARGE SCALE GENOMIC DNA]</scope>
    <source>
        <strain evidence="1 2">IST7</strain>
        <plasmid evidence="1">lp34</plasmid>
    </source>
</reference>
<keyword evidence="1" id="KW-0614">Plasmid</keyword>
<dbReference type="Pfam" id="PF03196">
    <property type="entry name" value="DUF261"/>
    <property type="match status" value="1"/>
</dbReference>
<sequence>MIIESIRQDNRQLISCIGKWGCYFLCLHYFISVFKGIEFTVSDININYGKFVCMELIRSNCYILDPCRILKAYGLATSVRREFEISEVKIKDLAGYHFMATKNSSVLYDSLALKERGTSYSITSKRIFILFSKKKE</sequence>
<evidence type="ECO:0000313" key="1">
    <source>
        <dbReference type="EMBL" id="AYE37069.1"/>
    </source>
</evidence>
<dbReference type="AlphaFoldDB" id="A0A386PQG7"/>
<geneLocation type="plasmid" evidence="1 2">
    <name>lp34</name>
</geneLocation>
<organism evidence="1 2">
    <name type="scientific">Borrelia turcica IST7</name>
    <dbReference type="NCBI Taxonomy" id="1104446"/>
    <lineage>
        <taxon>Bacteria</taxon>
        <taxon>Pseudomonadati</taxon>
        <taxon>Spirochaetota</taxon>
        <taxon>Spirochaetia</taxon>
        <taxon>Spirochaetales</taxon>
        <taxon>Borreliaceae</taxon>
        <taxon>Borrelia</taxon>
    </lineage>
</organism>
<dbReference type="Proteomes" id="UP000275571">
    <property type="component" value="Plasmid lp34"/>
</dbReference>
<name>A0A386PQG7_9SPIR</name>
<keyword evidence="2" id="KW-1185">Reference proteome</keyword>
<dbReference type="RefSeq" id="WP_120104990.1">
    <property type="nucleotide sequence ID" value="NZ_CP028890.1"/>
</dbReference>
<accession>A0A386PQG7</accession>
<dbReference type="KEGG" id="btur:DB313_06080"/>
<dbReference type="OrthoDB" id="350964at2"/>
<protein>
    <recommendedName>
        <fullName evidence="3">DUF261 domain-containing protein</fullName>
    </recommendedName>
</protein>
<evidence type="ECO:0008006" key="3">
    <source>
        <dbReference type="Google" id="ProtNLM"/>
    </source>
</evidence>
<dbReference type="InterPro" id="IPR004884">
    <property type="entry name" value="DUF261"/>
</dbReference>
<dbReference type="EMBL" id="CP028890">
    <property type="protein sequence ID" value="AYE37069.1"/>
    <property type="molecule type" value="Genomic_DNA"/>
</dbReference>
<proteinExistence type="predicted"/>